<organism evidence="1 2">
    <name type="scientific">Bacillus pseudomycoides</name>
    <dbReference type="NCBI Taxonomy" id="64104"/>
    <lineage>
        <taxon>Bacteria</taxon>
        <taxon>Bacillati</taxon>
        <taxon>Bacillota</taxon>
        <taxon>Bacilli</taxon>
        <taxon>Bacillales</taxon>
        <taxon>Bacillaceae</taxon>
        <taxon>Bacillus</taxon>
        <taxon>Bacillus cereus group</taxon>
    </lineage>
</organism>
<reference evidence="1 2" key="1">
    <citation type="submission" date="2017-02" db="EMBL/GenBank/DDBJ databases">
        <title>Bacillus pseudomycoides isolate FSL K6-0042.</title>
        <authorList>
            <person name="Kovac J."/>
        </authorList>
    </citation>
    <scope>NUCLEOTIDE SEQUENCE [LARGE SCALE GENOMIC DNA]</scope>
    <source>
        <strain evidence="1 2">FSL K6-0042</strain>
    </source>
</reference>
<evidence type="ECO:0000313" key="1">
    <source>
        <dbReference type="EMBL" id="OUM48628.1"/>
    </source>
</evidence>
<sequence>MHMQNEYEKINRERSGLSCTIEEKQLIAYMKQQTALANIDNISRTQAYQEYYLRNKEIRWSFLASMVSRNSGWNMTDLAGEYYPNILSERMRKQLFLTYESANWLIFSDAYPQLLLYEYSKKMNKPIFHLLQFFNVSIFMEKEWNDFWNKRDLTRLITALIINEQNRIQKPIIEHPYFQKHVFQTLLFKFQELFHFSAVIFPTTKGQLYGFSVYQFETVQKRIELGKKLAWLLFHPKYETLFYDFSLRTFPTGSRMDYERYFIIPKEKDTPQLRDAFSIVLHHHNVTKDWFHKKMDIEALFFFQELKEEVNITEWFLQKQQQIHLFSSLNSFFKRNNDFMI</sequence>
<accession>A0A1Y3MDU3</accession>
<name>A0A1Y3MDU3_9BACI</name>
<gene>
    <name evidence="1" type="ORF">BW425_11800</name>
</gene>
<dbReference type="Pfam" id="PF10720">
    <property type="entry name" value="DUF2515"/>
    <property type="match status" value="1"/>
</dbReference>
<dbReference type="AlphaFoldDB" id="A0A1Y3MDU3"/>
<dbReference type="RefSeq" id="WP_016114119.1">
    <property type="nucleotide sequence ID" value="NZ_CP189809.1"/>
</dbReference>
<protein>
    <submittedName>
        <fullName evidence="1">DUF2515 domain-containing protein</fullName>
    </submittedName>
</protein>
<proteinExistence type="predicted"/>
<evidence type="ECO:0000313" key="2">
    <source>
        <dbReference type="Proteomes" id="UP000195321"/>
    </source>
</evidence>
<dbReference type="EMBL" id="MWPX01000011">
    <property type="protein sequence ID" value="OUM48628.1"/>
    <property type="molecule type" value="Genomic_DNA"/>
</dbReference>
<dbReference type="InterPro" id="IPR019658">
    <property type="entry name" value="DUF2515"/>
</dbReference>
<comment type="caution">
    <text evidence="1">The sequence shown here is derived from an EMBL/GenBank/DDBJ whole genome shotgun (WGS) entry which is preliminary data.</text>
</comment>
<dbReference type="Proteomes" id="UP000195321">
    <property type="component" value="Unassembled WGS sequence"/>
</dbReference>